<gene>
    <name evidence="2" type="ORF">HED64_06980</name>
</gene>
<comment type="caution">
    <text evidence="2">The sequence shown here is derived from an EMBL/GenBank/DDBJ whole genome shotgun (WGS) entry which is preliminary data.</text>
</comment>
<dbReference type="InterPro" id="IPR013096">
    <property type="entry name" value="Cupin_2"/>
</dbReference>
<name>A0ABX1G2J0_9MICC</name>
<dbReference type="InterPro" id="IPR011051">
    <property type="entry name" value="RmlC_Cupin_sf"/>
</dbReference>
<protein>
    <submittedName>
        <fullName evidence="2">Cupin domain-containing protein</fullName>
    </submittedName>
</protein>
<dbReference type="Proteomes" id="UP000746595">
    <property type="component" value="Unassembled WGS sequence"/>
</dbReference>
<dbReference type="SUPFAM" id="SSF51182">
    <property type="entry name" value="RmlC-like cupins"/>
    <property type="match status" value="1"/>
</dbReference>
<dbReference type="PANTHER" id="PTHR36440:SF1">
    <property type="entry name" value="PUTATIVE (AFU_ORTHOLOGUE AFUA_8G07350)-RELATED"/>
    <property type="match status" value="1"/>
</dbReference>
<keyword evidence="3" id="KW-1185">Reference proteome</keyword>
<reference evidence="2 3" key="1">
    <citation type="submission" date="2020-04" db="EMBL/GenBank/DDBJ databases">
        <title>Paeniglutamicibacter sp. ANT13_2, a novel actinomycete isolated from sediment in Antarctica.</title>
        <authorList>
            <person name="Sakdapetsiri C."/>
            <person name="Pinyakong O."/>
        </authorList>
    </citation>
    <scope>NUCLEOTIDE SEQUENCE [LARGE SCALE GENOMIC DNA]</scope>
    <source>
        <strain evidence="2 3">ANT13_2</strain>
    </source>
</reference>
<evidence type="ECO:0000313" key="3">
    <source>
        <dbReference type="Proteomes" id="UP000746595"/>
    </source>
</evidence>
<sequence length="167" mass="17848">MDTRDKLPAITLQPEAGERRWFYGGGVHLWKPTEAQTAGAFLLFEDQLEKGKDTPLHTHPASDETMIVLSGEIVMHLDGYESRIGAGGMVMAPRGMAHAFKVTQDATRVLCLHTPGVCQAFYWDASVKLEAGAPGVGPVDFGRVVASAQRNGGINIVGPSPFASTDA</sequence>
<dbReference type="EMBL" id="JAAWVT010000002">
    <property type="protein sequence ID" value="NKG20455.1"/>
    <property type="molecule type" value="Genomic_DNA"/>
</dbReference>
<evidence type="ECO:0000313" key="2">
    <source>
        <dbReference type="EMBL" id="NKG20455.1"/>
    </source>
</evidence>
<evidence type="ECO:0000259" key="1">
    <source>
        <dbReference type="Pfam" id="PF07883"/>
    </source>
</evidence>
<dbReference type="InterPro" id="IPR053146">
    <property type="entry name" value="QDO-like"/>
</dbReference>
<dbReference type="PANTHER" id="PTHR36440">
    <property type="entry name" value="PUTATIVE (AFU_ORTHOLOGUE AFUA_8G07350)-RELATED"/>
    <property type="match status" value="1"/>
</dbReference>
<dbReference type="Pfam" id="PF07883">
    <property type="entry name" value="Cupin_2"/>
    <property type="match status" value="1"/>
</dbReference>
<feature type="domain" description="Cupin type-2" evidence="1">
    <location>
        <begin position="48"/>
        <end position="110"/>
    </location>
</feature>
<accession>A0ABX1G2J0</accession>
<organism evidence="2 3">
    <name type="scientific">Paeniglutamicibacter terrestris</name>
    <dbReference type="NCBI Taxonomy" id="2723403"/>
    <lineage>
        <taxon>Bacteria</taxon>
        <taxon>Bacillati</taxon>
        <taxon>Actinomycetota</taxon>
        <taxon>Actinomycetes</taxon>
        <taxon>Micrococcales</taxon>
        <taxon>Micrococcaceae</taxon>
        <taxon>Paeniglutamicibacter</taxon>
    </lineage>
</organism>
<dbReference type="Gene3D" id="2.60.120.10">
    <property type="entry name" value="Jelly Rolls"/>
    <property type="match status" value="1"/>
</dbReference>
<proteinExistence type="predicted"/>
<dbReference type="InterPro" id="IPR014710">
    <property type="entry name" value="RmlC-like_jellyroll"/>
</dbReference>